<dbReference type="EC" id="3.1.21.-" evidence="2"/>
<keyword evidence="2" id="KW-0540">Nuclease</keyword>
<organism evidence="2 3">
    <name type="scientific">Gilvimarinus algae</name>
    <dbReference type="NCBI Taxonomy" id="3058037"/>
    <lineage>
        <taxon>Bacteria</taxon>
        <taxon>Pseudomonadati</taxon>
        <taxon>Pseudomonadota</taxon>
        <taxon>Gammaproteobacteria</taxon>
        <taxon>Cellvibrionales</taxon>
        <taxon>Cellvibrionaceae</taxon>
        <taxon>Gilvimarinus</taxon>
    </lineage>
</organism>
<dbReference type="InterPro" id="IPR011335">
    <property type="entry name" value="Restrct_endonuc-II-like"/>
</dbReference>
<dbReference type="PIRSF" id="PIRSF031853">
    <property type="entry name" value="UPC031853"/>
    <property type="match status" value="1"/>
</dbReference>
<gene>
    <name evidence="2" type="ORF">QWI16_16020</name>
</gene>
<keyword evidence="2" id="KW-0378">Hydrolase</keyword>
<dbReference type="Gene3D" id="3.40.1350.10">
    <property type="match status" value="1"/>
</dbReference>
<dbReference type="InterPro" id="IPR011856">
    <property type="entry name" value="tRNA_endonuc-like_dom_sf"/>
</dbReference>
<sequence>MGNNWMIRAGRGGTYIEDFETKGYAAIGWSKLGDLTQYKTNDALKEAYLREFSQAKPQAMANAVAMIVKFRDQIQKGDTIISYDTETRQYLVGEDQGQYLYKPDEVGDYPQLRVVNWQGRVDRDMLSQSAKNSLGSVLTLFSVNDDVIAEMRAALEGKPRKVEATEKALEESGSFELLKDEVVGKSHELIKDKLASLLPEEMEEMVAAILRAMGYKAKVSPKGPDRGVDVIASPDGLGLTQPRIKAEVKHRDGAMGAPAIRGFIGTLREGDSGLFISSGGFTKEARYEADRCTFPLTLVDMDDLSDLIVAHYENFDFEGRALLPLIRVFWPAE</sequence>
<dbReference type="Pfam" id="PF04471">
    <property type="entry name" value="Mrr_cat"/>
    <property type="match status" value="1"/>
</dbReference>
<dbReference type="InterPro" id="IPR016984">
    <property type="entry name" value="UCP031853"/>
</dbReference>
<dbReference type="InterPro" id="IPR007560">
    <property type="entry name" value="Restrct_endonuc_IV_Mrr"/>
</dbReference>
<evidence type="ECO:0000259" key="1">
    <source>
        <dbReference type="Pfam" id="PF04471"/>
    </source>
</evidence>
<dbReference type="GO" id="GO:0016787">
    <property type="term" value="F:hydrolase activity"/>
    <property type="evidence" value="ECO:0007669"/>
    <property type="project" value="UniProtKB-KW"/>
</dbReference>
<name>A0ABT8THW7_9GAMM</name>
<dbReference type="InterPro" id="IPR052906">
    <property type="entry name" value="Type_IV_Methyl-Rstrct_Enzyme"/>
</dbReference>
<dbReference type="GO" id="GO:0004519">
    <property type="term" value="F:endonuclease activity"/>
    <property type="evidence" value="ECO:0007669"/>
    <property type="project" value="UniProtKB-KW"/>
</dbReference>
<keyword evidence="2" id="KW-0255">Endonuclease</keyword>
<accession>A0ABT8THW7</accession>
<reference evidence="2" key="1">
    <citation type="submission" date="2023-07" db="EMBL/GenBank/DDBJ databases">
        <title>Gilvimarinus algae sp. nov., isolated from the surface of Kelp.</title>
        <authorList>
            <person name="Sun Y.Y."/>
            <person name="Gong Y."/>
            <person name="Du Z.J."/>
        </authorList>
    </citation>
    <scope>NUCLEOTIDE SEQUENCE</scope>
    <source>
        <strain evidence="2">SDUM040014</strain>
    </source>
</reference>
<comment type="caution">
    <text evidence="2">The sequence shown here is derived from an EMBL/GenBank/DDBJ whole genome shotgun (WGS) entry which is preliminary data.</text>
</comment>
<protein>
    <submittedName>
        <fullName evidence="2">Restriction endonuclease</fullName>
        <ecNumber evidence="2">3.1.21.-</ecNumber>
    </submittedName>
</protein>
<evidence type="ECO:0000313" key="2">
    <source>
        <dbReference type="EMBL" id="MDO3383690.1"/>
    </source>
</evidence>
<dbReference type="RefSeq" id="WP_302714620.1">
    <property type="nucleotide sequence ID" value="NZ_JAULRT010000062.1"/>
</dbReference>
<dbReference type="PANTHER" id="PTHR30015">
    <property type="entry name" value="MRR RESTRICTION SYSTEM PROTEIN"/>
    <property type="match status" value="1"/>
</dbReference>
<proteinExistence type="predicted"/>
<evidence type="ECO:0000313" key="3">
    <source>
        <dbReference type="Proteomes" id="UP001168380"/>
    </source>
</evidence>
<dbReference type="SUPFAM" id="SSF52980">
    <property type="entry name" value="Restriction endonuclease-like"/>
    <property type="match status" value="1"/>
</dbReference>
<dbReference type="EMBL" id="JAULRT010000062">
    <property type="protein sequence ID" value="MDO3383690.1"/>
    <property type="molecule type" value="Genomic_DNA"/>
</dbReference>
<dbReference type="Proteomes" id="UP001168380">
    <property type="component" value="Unassembled WGS sequence"/>
</dbReference>
<dbReference type="PANTHER" id="PTHR30015:SF7">
    <property type="entry name" value="TYPE IV METHYL-DIRECTED RESTRICTION ENZYME ECOKMRR"/>
    <property type="match status" value="1"/>
</dbReference>
<keyword evidence="3" id="KW-1185">Reference proteome</keyword>
<feature type="domain" description="Restriction endonuclease type IV Mrr" evidence="1">
    <location>
        <begin position="196"/>
        <end position="308"/>
    </location>
</feature>